<dbReference type="AlphaFoldDB" id="Q5FR59"/>
<dbReference type="eggNOG" id="COG0582">
    <property type="taxonomic scope" value="Bacteria"/>
</dbReference>
<dbReference type="HOGENOM" id="CLU_1324831_0_0_5"/>
<evidence type="ECO:0000313" key="2">
    <source>
        <dbReference type="EMBL" id="AAW61137.1"/>
    </source>
</evidence>
<feature type="domain" description="DUF6538" evidence="1">
    <location>
        <begin position="15"/>
        <end position="71"/>
    </location>
</feature>
<sequence>MLCYTGLLHTDRNMLIRRASGYSFRQRVPDGIRNFIGKNEIWVSLDTNDKPIAKNRAYAICGLTNKLFSRLKIVSNELCGQSFELAQSANDTIRDIIDERFKPLFDTIISPYEAELSNLKSQYQVMNAEHLLARLEQDDAFLKFADNANSEIGKIQELMRQVPDLDIRAKMSDILGHFNNIESWTKPKEPQKSPLFREASEAFILGV</sequence>
<evidence type="ECO:0000313" key="3">
    <source>
        <dbReference type="Proteomes" id="UP000006375"/>
    </source>
</evidence>
<evidence type="ECO:0000259" key="1">
    <source>
        <dbReference type="Pfam" id="PF20172"/>
    </source>
</evidence>
<dbReference type="EMBL" id="CP000009">
    <property type="protein sequence ID" value="AAW61137.1"/>
    <property type="molecule type" value="Genomic_DNA"/>
</dbReference>
<dbReference type="Pfam" id="PF20172">
    <property type="entry name" value="DUF6538"/>
    <property type="match status" value="1"/>
</dbReference>
<organism evidence="2 3">
    <name type="scientific">Gluconobacter oxydans (strain 621H)</name>
    <name type="common">Gluconobacter suboxydans</name>
    <dbReference type="NCBI Taxonomy" id="290633"/>
    <lineage>
        <taxon>Bacteria</taxon>
        <taxon>Pseudomonadati</taxon>
        <taxon>Pseudomonadota</taxon>
        <taxon>Alphaproteobacteria</taxon>
        <taxon>Acetobacterales</taxon>
        <taxon>Acetobacteraceae</taxon>
        <taxon>Gluconobacter</taxon>
    </lineage>
</organism>
<dbReference type="KEGG" id="gox:GOX1385"/>
<dbReference type="Proteomes" id="UP000006375">
    <property type="component" value="Chromosome"/>
</dbReference>
<proteinExistence type="predicted"/>
<accession>Q5FR59</accession>
<keyword evidence="3" id="KW-1185">Reference proteome</keyword>
<name>Q5FR59_GLUOX</name>
<gene>
    <name evidence="2" type="ordered locus">GOX1385</name>
</gene>
<dbReference type="STRING" id="290633.GOX1385"/>
<reference evidence="2 3" key="1">
    <citation type="journal article" date="2005" name="Nat. Biotechnol.">
        <title>Complete genome sequence of the acetic acid bacterium Gluconobacter oxydans.</title>
        <authorList>
            <person name="Prust C."/>
            <person name="Hoffmeister M."/>
            <person name="Liesegang H."/>
            <person name="Wiezer A."/>
            <person name="Fricke W.F."/>
            <person name="Ehrenreich A."/>
            <person name="Gottschalk G."/>
            <person name="Deppenmeier U."/>
        </authorList>
    </citation>
    <scope>NUCLEOTIDE SEQUENCE [LARGE SCALE GENOMIC DNA]</scope>
    <source>
        <strain evidence="2 3">621H</strain>
    </source>
</reference>
<dbReference type="InterPro" id="IPR046668">
    <property type="entry name" value="DUF6538"/>
</dbReference>
<protein>
    <recommendedName>
        <fullName evidence="1">DUF6538 domain-containing protein</fullName>
    </recommendedName>
</protein>